<proteinExistence type="predicted"/>
<dbReference type="EMBL" id="CP017831">
    <property type="protein sequence ID" value="AOZ96052.1"/>
    <property type="molecule type" value="Genomic_DNA"/>
</dbReference>
<dbReference type="RefSeq" id="WP_071175773.1">
    <property type="nucleotide sequence ID" value="NZ_CP017831.1"/>
</dbReference>
<dbReference type="GO" id="GO:0008289">
    <property type="term" value="F:lipid binding"/>
    <property type="evidence" value="ECO:0007669"/>
    <property type="project" value="UniProtKB-KW"/>
</dbReference>
<keyword evidence="3" id="KW-1185">Reference proteome</keyword>
<reference evidence="3" key="1">
    <citation type="submission" date="2016-10" db="EMBL/GenBank/DDBJ databases">
        <title>The complete genome sequence of the rumen bacterium Butyrivibrio hungatei MB2003.</title>
        <authorList>
            <person name="Palevich N."/>
            <person name="Kelly W.J."/>
            <person name="Leahy S.C."/>
            <person name="Altermann E."/>
            <person name="Rakonjac J."/>
            <person name="Attwood G.T."/>
        </authorList>
    </citation>
    <scope>NUCLEOTIDE SEQUENCE [LARGE SCALE GENOMIC DNA]</scope>
    <source>
        <strain evidence="3">MB2003</strain>
    </source>
</reference>
<dbReference type="NCBIfam" id="TIGR00762">
    <property type="entry name" value="DegV"/>
    <property type="match status" value="1"/>
</dbReference>
<name>A0A1D9P0L6_9FIRM</name>
<dbReference type="OrthoDB" id="9781230at2"/>
<dbReference type="Pfam" id="PF02645">
    <property type="entry name" value="DegV"/>
    <property type="match status" value="1"/>
</dbReference>
<dbReference type="Gene3D" id="3.40.50.10170">
    <property type="match status" value="1"/>
</dbReference>
<evidence type="ECO:0000313" key="3">
    <source>
        <dbReference type="Proteomes" id="UP000179284"/>
    </source>
</evidence>
<dbReference type="Proteomes" id="UP000179284">
    <property type="component" value="Chromosome I"/>
</dbReference>
<dbReference type="PANTHER" id="PTHR33434">
    <property type="entry name" value="DEGV DOMAIN-CONTAINING PROTEIN DR_1986-RELATED"/>
    <property type="match status" value="1"/>
</dbReference>
<keyword evidence="1" id="KW-0446">Lipid-binding</keyword>
<dbReference type="PANTHER" id="PTHR33434:SF2">
    <property type="entry name" value="FATTY ACID-BINDING PROTEIN TM_1468"/>
    <property type="match status" value="1"/>
</dbReference>
<accession>A0A1D9P0L6</accession>
<dbReference type="InterPro" id="IPR003797">
    <property type="entry name" value="DegV"/>
</dbReference>
<dbReference type="InterPro" id="IPR050270">
    <property type="entry name" value="DegV_domain_contain"/>
</dbReference>
<gene>
    <name evidence="2" type="ORF">bhn_I1018</name>
</gene>
<sequence length="282" mass="31014">MAVRIITDSASDISQEKAKEWGITVLPLKVRFGDEEFLDGVTLSSTDFYKKLVETDEIPKTSQISPYDYSEEFRKADEAGDEIIYFSLSSGVSGSYQSACIAAEDFSDNINIVDTKQFCISEYIIVQRAVQLRDQGLNAKEIIDTITPELQKAHVIAVFDTLEYLKLGGRISSAAAFAGNILMIKPVITIEEGVVKVIGKARGSKNGHNMLMEFVKKTGGIDFDKPICLAYSGFSDEILKKYVEDSKVLYEGQEDKIQYAVAGATIGTYTGPGAIALAYFEK</sequence>
<dbReference type="SUPFAM" id="SSF82549">
    <property type="entry name" value="DAK1/DegV-like"/>
    <property type="match status" value="1"/>
</dbReference>
<dbReference type="PROSITE" id="PS51482">
    <property type="entry name" value="DEGV"/>
    <property type="match status" value="1"/>
</dbReference>
<dbReference type="KEGG" id="bhu:bhn_I1018"/>
<protein>
    <submittedName>
        <fullName evidence="2">DegV family protein</fullName>
    </submittedName>
</protein>
<dbReference type="Gene3D" id="3.30.1180.10">
    <property type="match status" value="1"/>
</dbReference>
<organism evidence="2 3">
    <name type="scientific">Butyrivibrio hungatei</name>
    <dbReference type="NCBI Taxonomy" id="185008"/>
    <lineage>
        <taxon>Bacteria</taxon>
        <taxon>Bacillati</taxon>
        <taxon>Bacillota</taxon>
        <taxon>Clostridia</taxon>
        <taxon>Lachnospirales</taxon>
        <taxon>Lachnospiraceae</taxon>
        <taxon>Butyrivibrio</taxon>
    </lineage>
</organism>
<evidence type="ECO:0000256" key="1">
    <source>
        <dbReference type="ARBA" id="ARBA00023121"/>
    </source>
</evidence>
<evidence type="ECO:0000313" key="2">
    <source>
        <dbReference type="EMBL" id="AOZ96052.1"/>
    </source>
</evidence>
<dbReference type="AlphaFoldDB" id="A0A1D9P0L6"/>
<dbReference type="InterPro" id="IPR043168">
    <property type="entry name" value="DegV_C"/>
</dbReference>